<dbReference type="EMBL" id="RJKE01000001">
    <property type="protein sequence ID" value="ROO83148.1"/>
    <property type="molecule type" value="Genomic_DNA"/>
</dbReference>
<keyword evidence="3" id="KW-1185">Reference proteome</keyword>
<protein>
    <submittedName>
        <fullName evidence="2">NADPH-dependent ferric siderophore reductase</fullName>
    </submittedName>
</protein>
<proteinExistence type="predicted"/>
<reference evidence="2 3" key="1">
    <citation type="submission" date="2018-11" db="EMBL/GenBank/DDBJ databases">
        <title>Sequencing the genomes of 1000 actinobacteria strains.</title>
        <authorList>
            <person name="Klenk H.-P."/>
        </authorList>
    </citation>
    <scope>NUCLEOTIDE SEQUENCE [LARGE SCALE GENOMIC DNA]</scope>
    <source>
        <strain evidence="2 3">DSM 44254</strain>
    </source>
</reference>
<dbReference type="Proteomes" id="UP000272400">
    <property type="component" value="Unassembled WGS sequence"/>
</dbReference>
<dbReference type="Gene3D" id="3.40.50.80">
    <property type="entry name" value="Nucleotide-binding domain of ferredoxin-NADP reductase (FNR) module"/>
    <property type="match status" value="1"/>
</dbReference>
<dbReference type="InterPro" id="IPR007037">
    <property type="entry name" value="SIP_rossman_dom"/>
</dbReference>
<dbReference type="CDD" id="cd06193">
    <property type="entry name" value="siderophore_interacting"/>
    <property type="match status" value="1"/>
</dbReference>
<gene>
    <name evidence="2" type="ORF">EDD29_0641</name>
</gene>
<dbReference type="InterPro" id="IPR013113">
    <property type="entry name" value="SIP_FAD-bd"/>
</dbReference>
<dbReference type="PROSITE" id="PS51384">
    <property type="entry name" value="FAD_FR"/>
    <property type="match status" value="1"/>
</dbReference>
<feature type="domain" description="FAD-binding FR-type" evidence="1">
    <location>
        <begin position="7"/>
        <end position="131"/>
    </location>
</feature>
<dbReference type="InterPro" id="IPR017927">
    <property type="entry name" value="FAD-bd_FR_type"/>
</dbReference>
<dbReference type="SUPFAM" id="SSF63380">
    <property type="entry name" value="Riboflavin synthase domain-like"/>
    <property type="match status" value="1"/>
</dbReference>
<dbReference type="InterPro" id="IPR017938">
    <property type="entry name" value="Riboflavin_synthase-like_b-brl"/>
</dbReference>
<dbReference type="PANTHER" id="PTHR30157">
    <property type="entry name" value="FERRIC REDUCTASE, NADPH-DEPENDENT"/>
    <property type="match status" value="1"/>
</dbReference>
<evidence type="ECO:0000313" key="3">
    <source>
        <dbReference type="Proteomes" id="UP000272400"/>
    </source>
</evidence>
<dbReference type="Pfam" id="PF08021">
    <property type="entry name" value="FAD_binding_9"/>
    <property type="match status" value="1"/>
</dbReference>
<dbReference type="PANTHER" id="PTHR30157:SF0">
    <property type="entry name" value="NADPH-DEPENDENT FERRIC-CHELATE REDUCTASE"/>
    <property type="match status" value="1"/>
</dbReference>
<dbReference type="Pfam" id="PF04954">
    <property type="entry name" value="SIP"/>
    <property type="match status" value="1"/>
</dbReference>
<dbReference type="GO" id="GO:0016491">
    <property type="term" value="F:oxidoreductase activity"/>
    <property type="evidence" value="ECO:0007669"/>
    <property type="project" value="InterPro"/>
</dbReference>
<organism evidence="2 3">
    <name type="scientific">Actinocorallia herbida</name>
    <dbReference type="NCBI Taxonomy" id="58109"/>
    <lineage>
        <taxon>Bacteria</taxon>
        <taxon>Bacillati</taxon>
        <taxon>Actinomycetota</taxon>
        <taxon>Actinomycetes</taxon>
        <taxon>Streptosporangiales</taxon>
        <taxon>Thermomonosporaceae</taxon>
        <taxon>Actinocorallia</taxon>
    </lineage>
</organism>
<dbReference type="AlphaFoldDB" id="A0A3N1CR08"/>
<evidence type="ECO:0000259" key="1">
    <source>
        <dbReference type="PROSITE" id="PS51384"/>
    </source>
</evidence>
<sequence>MAERRVPNPYRTVVLRTEQLTPHMVRVVVGGDDLKQRFHAGDFTDHYVKLQFPRPGSPTPFDPAAIRRELPRDKWPITRTYTVREWDPAAAELTLDFVVHGDSGIAGPWAASARPGDELWLAGPGGGYRPSADAGWHLLAGDESAVPAIAASLEQLPEGATAIALLEVESAEEEVPLPSLPGLTVTWLHRGSAPVGELLTAAFTALEFPSQDVQAFVHGEAGLVKAIRRDLRVTREIPLAQLSISGYWRLGADEDGWQSSKSTWNAQVEAEESSALS</sequence>
<dbReference type="RefSeq" id="WP_123670239.1">
    <property type="nucleotide sequence ID" value="NZ_RJKE01000001.1"/>
</dbReference>
<evidence type="ECO:0000313" key="2">
    <source>
        <dbReference type="EMBL" id="ROO83148.1"/>
    </source>
</evidence>
<dbReference type="InterPro" id="IPR039374">
    <property type="entry name" value="SIP_fam"/>
</dbReference>
<accession>A0A3N1CR08</accession>
<comment type="caution">
    <text evidence="2">The sequence shown here is derived from an EMBL/GenBank/DDBJ whole genome shotgun (WGS) entry which is preliminary data.</text>
</comment>
<dbReference type="Gene3D" id="2.40.30.10">
    <property type="entry name" value="Translation factors"/>
    <property type="match status" value="1"/>
</dbReference>
<name>A0A3N1CR08_9ACTN</name>
<dbReference type="FunFam" id="2.40.30.10:FF:000131">
    <property type="entry name" value="NADPH-dependent ferric siderophore reductase"/>
    <property type="match status" value="1"/>
</dbReference>
<dbReference type="InterPro" id="IPR039261">
    <property type="entry name" value="FNR_nucleotide-bd"/>
</dbReference>
<dbReference type="OrthoDB" id="3211041at2"/>